<evidence type="ECO:0000259" key="7">
    <source>
        <dbReference type="Pfam" id="PF22748"/>
    </source>
</evidence>
<dbReference type="EMBL" id="NCKW01011137">
    <property type="protein sequence ID" value="POM64299.1"/>
    <property type="molecule type" value="Genomic_DNA"/>
</dbReference>
<gene>
    <name evidence="8" type="ORF">PHPALM_20195</name>
</gene>
<organism evidence="8 9">
    <name type="scientific">Phytophthora palmivora</name>
    <dbReference type="NCBI Taxonomy" id="4796"/>
    <lineage>
        <taxon>Eukaryota</taxon>
        <taxon>Sar</taxon>
        <taxon>Stramenopiles</taxon>
        <taxon>Oomycota</taxon>
        <taxon>Peronosporomycetes</taxon>
        <taxon>Peronosporales</taxon>
        <taxon>Peronosporaceae</taxon>
        <taxon>Phytophthora</taxon>
    </lineage>
</organism>
<comment type="caution">
    <text evidence="8">The sequence shown here is derived from an EMBL/GenBank/DDBJ whole genome shotgun (WGS) entry which is preliminary data.</text>
</comment>
<comment type="subcellular location">
    <subcellularLocation>
        <location evidence="1">Host cell</location>
    </subcellularLocation>
    <subcellularLocation>
        <location evidence="2">Secreted</location>
    </subcellularLocation>
</comment>
<evidence type="ECO:0000313" key="8">
    <source>
        <dbReference type="EMBL" id="POM64299.1"/>
    </source>
</evidence>
<feature type="domain" description="RxLR effector PexRD54 WY" evidence="7">
    <location>
        <begin position="222"/>
        <end position="258"/>
    </location>
</feature>
<dbReference type="GO" id="GO:0005576">
    <property type="term" value="C:extracellular region"/>
    <property type="evidence" value="ECO:0007669"/>
    <property type="project" value="UniProtKB-SubCell"/>
</dbReference>
<sequence>MIPTLAAHYNDDALLMILEAAKKSVGMEKFATRLKGELVQWSMASWKHPATVFKFLDPQIAKEMPQILTWVKYVDDFNLKYPNKATTMVPILTEKKRFNADALYKILKAVKMTSENTKNIATRLETELLQWSMATGTSPTKALKFFAPKELNERLLQMPQFAIWLKYANDFKAKHPGNDAAAILAMLDFYGGKAVFNMLETAAKISSTKTVATKLQIELWDGWLTKKTLPRYVFQALALDEAGDTVFSNPKLSMWINYLNMFNKENPASKERMVSSFHNNYYTEHFWRITSMAMYDADKGTANIAKRLRAEKIDGWLSKKESPRHVFALLNLHKADANLFSNENFRIWTKYLDDFNKRYPDIKTNTIQTVLASYSNEDLVKILVAAKKSPDTEKLATNLQRSLLNTWMRELKDPAEVSKLLKVEMSDEMMKIYVKKFNWMMNSSTGDKVFDKPELPIWLQYVRFYKAKHPGDDKSSIAILTAHYGDEALANVIAASKKQPILKEIAQNVEADQLQNWESVIPDLVLFLDKTYLQTESSRESNSV</sequence>
<dbReference type="OrthoDB" id="110891at2759"/>
<evidence type="ECO:0000256" key="2">
    <source>
        <dbReference type="ARBA" id="ARBA00004613"/>
    </source>
</evidence>
<keyword evidence="6" id="KW-0843">Virulence</keyword>
<comment type="similarity">
    <text evidence="3">Belongs to the RxLR effector family.</text>
</comment>
<dbReference type="Proteomes" id="UP000237271">
    <property type="component" value="Unassembled WGS sequence"/>
</dbReference>
<proteinExistence type="inferred from homology"/>
<dbReference type="Pfam" id="PF22748">
    <property type="entry name" value="PexRD54_WY"/>
    <property type="match status" value="2"/>
</dbReference>
<name>A0A2P4XFH4_9STRA</name>
<evidence type="ECO:0000256" key="3">
    <source>
        <dbReference type="ARBA" id="ARBA00010400"/>
    </source>
</evidence>
<evidence type="ECO:0000256" key="1">
    <source>
        <dbReference type="ARBA" id="ARBA00004340"/>
    </source>
</evidence>
<accession>A0A2P4XFH4</accession>
<keyword evidence="4" id="KW-0964">Secreted</keyword>
<dbReference type="InterPro" id="IPR054463">
    <property type="entry name" value="PexRD54_WY"/>
</dbReference>
<evidence type="ECO:0000313" key="9">
    <source>
        <dbReference type="Proteomes" id="UP000237271"/>
    </source>
</evidence>
<dbReference type="GO" id="GO:0043657">
    <property type="term" value="C:host cell"/>
    <property type="evidence" value="ECO:0007669"/>
    <property type="project" value="UniProtKB-SubCell"/>
</dbReference>
<evidence type="ECO:0000256" key="6">
    <source>
        <dbReference type="ARBA" id="ARBA00023026"/>
    </source>
</evidence>
<keyword evidence="9" id="KW-1185">Reference proteome</keyword>
<dbReference type="AlphaFoldDB" id="A0A2P4XFH4"/>
<protein>
    <recommendedName>
        <fullName evidence="7">RxLR effector PexRD54 WY domain-containing protein</fullName>
    </recommendedName>
</protein>
<keyword evidence="5" id="KW-0732">Signal</keyword>
<feature type="domain" description="RxLR effector PexRD54 WY" evidence="7">
    <location>
        <begin position="312"/>
        <end position="351"/>
    </location>
</feature>
<reference evidence="8 9" key="1">
    <citation type="journal article" date="2017" name="Genome Biol. Evol.">
        <title>Phytophthora megakarya and P. palmivora, closely related causal agents of cacao black pod rot, underwent increases in genome sizes and gene numbers by different mechanisms.</title>
        <authorList>
            <person name="Ali S.S."/>
            <person name="Shao J."/>
            <person name="Lary D.J."/>
            <person name="Kronmiller B."/>
            <person name="Shen D."/>
            <person name="Strem M.D."/>
            <person name="Amoako-Attah I."/>
            <person name="Akrofi A.Y."/>
            <person name="Begoude B.A."/>
            <person name="Ten Hoopen G.M."/>
            <person name="Coulibaly K."/>
            <person name="Kebe B.I."/>
            <person name="Melnick R.L."/>
            <person name="Guiltinan M.J."/>
            <person name="Tyler B.M."/>
            <person name="Meinhardt L.W."/>
            <person name="Bailey B.A."/>
        </authorList>
    </citation>
    <scope>NUCLEOTIDE SEQUENCE [LARGE SCALE GENOMIC DNA]</scope>
    <source>
        <strain evidence="9">sbr112.9</strain>
    </source>
</reference>
<evidence type="ECO:0000256" key="5">
    <source>
        <dbReference type="ARBA" id="ARBA00022729"/>
    </source>
</evidence>
<evidence type="ECO:0000256" key="4">
    <source>
        <dbReference type="ARBA" id="ARBA00022525"/>
    </source>
</evidence>